<comment type="caution">
    <text evidence="2">The sequence shown here is derived from an EMBL/GenBank/DDBJ whole genome shotgun (WGS) entry which is preliminary data.</text>
</comment>
<evidence type="ECO:0000259" key="1">
    <source>
        <dbReference type="Pfam" id="PF09989"/>
    </source>
</evidence>
<feature type="domain" description="DUF2229" evidence="1">
    <location>
        <begin position="11"/>
        <end position="223"/>
    </location>
</feature>
<dbReference type="Gene3D" id="3.40.50.11900">
    <property type="match status" value="1"/>
</dbReference>
<dbReference type="Proteomes" id="UP000886070">
    <property type="component" value="Unassembled WGS sequence"/>
</dbReference>
<dbReference type="AlphaFoldDB" id="A0A7V5I061"/>
<name>A0A7V5I061_UNCAE</name>
<protein>
    <recommendedName>
        <fullName evidence="1">DUF2229 domain-containing protein</fullName>
    </recommendedName>
</protein>
<dbReference type="PANTHER" id="PTHR32329:SF2">
    <property type="entry name" value="BIFUNCTIONAL PROTEIN [INCLUDES 2-HYDROXYACYL-COA DEHYDRATASE (N-TER) AND ITS ACTIVATOR DOMAIN (C_TERM)"/>
    <property type="match status" value="1"/>
</dbReference>
<organism evidence="2">
    <name type="scientific">Aerophobetes bacterium</name>
    <dbReference type="NCBI Taxonomy" id="2030807"/>
    <lineage>
        <taxon>Bacteria</taxon>
        <taxon>Candidatus Aerophobota</taxon>
    </lineage>
</organism>
<sequence>MSEAHHRIPVVGIPRALYFFYYGKAWEKFFQKVGFCTLISPPTNKKILEKGINLSVEELCIPLKVFYGHCEFLKTRCDFVFVPRYISVTKNTFTCPKLLVLPDTVKFVVPDLHVLSLSFKKSEVPGMGQFFLMGCRIMRKTYFSNPGIKFLNLTKMRQLFKKTLWEEREKSEIKPLSFFTNSHSTSSIPIMVIGHPYNLEDSFINHNLFNTLEELGLKVITPKQISAKIIREELKNLPFIYWSQEREIAASAYFALKQSFIKGIILVSSFGCGPDSLIAEQIVQDAKQYKKPVMQLFLDENTSQVNIQTRIEAFADMIRARK</sequence>
<dbReference type="InterPro" id="IPR051805">
    <property type="entry name" value="Dehydratase_Activator_Redct"/>
</dbReference>
<reference evidence="2" key="1">
    <citation type="journal article" date="2020" name="mSystems">
        <title>Genome- and Community-Level Interaction Insights into Carbon Utilization and Element Cycling Functions of Hydrothermarchaeota in Hydrothermal Sediment.</title>
        <authorList>
            <person name="Zhou Z."/>
            <person name="Liu Y."/>
            <person name="Xu W."/>
            <person name="Pan J."/>
            <person name="Luo Z.H."/>
            <person name="Li M."/>
        </authorList>
    </citation>
    <scope>NUCLEOTIDE SEQUENCE [LARGE SCALE GENOMIC DNA]</scope>
    <source>
        <strain evidence="2">HyVt-92</strain>
    </source>
</reference>
<accession>A0A7V5I061</accession>
<dbReference type="EMBL" id="DRTT01000180">
    <property type="protein sequence ID" value="HHF99128.1"/>
    <property type="molecule type" value="Genomic_DNA"/>
</dbReference>
<dbReference type="Pfam" id="PF09989">
    <property type="entry name" value="DUF2229"/>
    <property type="match status" value="1"/>
</dbReference>
<dbReference type="PANTHER" id="PTHR32329">
    <property type="entry name" value="BIFUNCTIONAL PROTEIN [INCLUDES 2-HYDROXYACYL-COA DEHYDRATASE (N-TER) AND ITS ACTIVATOR DOMAIN (C_TERM)-RELATED"/>
    <property type="match status" value="1"/>
</dbReference>
<gene>
    <name evidence="2" type="ORF">ENL39_06575</name>
</gene>
<evidence type="ECO:0000313" key="2">
    <source>
        <dbReference type="EMBL" id="HHF99128.1"/>
    </source>
</evidence>
<dbReference type="InterPro" id="IPR018709">
    <property type="entry name" value="CoA_activase_DUF2229"/>
</dbReference>
<proteinExistence type="predicted"/>